<dbReference type="OrthoDB" id="165401at2"/>
<reference evidence="1 2" key="1">
    <citation type="journal article" date="2012" name="ISME J.">
        <title>Nitrification expanded: discovery, physiology and genomics of a nitrite-oxidizing bacterium from the phylum Chloroflexi.</title>
        <authorList>
            <person name="Sorokin D.Y."/>
            <person name="Lucker S."/>
            <person name="Vejmelkova D."/>
            <person name="Kostrikina N.A."/>
            <person name="Kleerebezem R."/>
            <person name="Rijpstra W.I."/>
            <person name="Damste J.S."/>
            <person name="Le Paslier D."/>
            <person name="Muyzer G."/>
            <person name="Wagner M."/>
            <person name="van Loosdrecht M.C."/>
            <person name="Daims H."/>
        </authorList>
    </citation>
    <scope>NUCLEOTIDE SEQUENCE [LARGE SCALE GENOMIC DNA]</scope>
    <source>
        <strain evidence="2">none</strain>
    </source>
</reference>
<dbReference type="Pfam" id="PF20120">
    <property type="entry name" value="DUF6510"/>
    <property type="match status" value="1"/>
</dbReference>
<dbReference type="EMBL" id="CAGS01000301">
    <property type="protein sequence ID" value="CCF84644.1"/>
    <property type="molecule type" value="Genomic_DNA"/>
</dbReference>
<dbReference type="InterPro" id="IPR045423">
    <property type="entry name" value="DUF6510"/>
</dbReference>
<sequence length="90" mass="9791">MDTAELKLDGTAVGGLLRTIFAHEMTVAVTVCDECGAAGLLATLMVYNQAPGTIMRCPACDNILIRIVHGNRRCWLDLRGVRSLQIEMES</sequence>
<accession>I4EIY2</accession>
<organism evidence="1 2">
    <name type="scientific">Nitrolancea hollandica Lb</name>
    <dbReference type="NCBI Taxonomy" id="1129897"/>
    <lineage>
        <taxon>Bacteria</taxon>
        <taxon>Pseudomonadati</taxon>
        <taxon>Thermomicrobiota</taxon>
        <taxon>Thermomicrobia</taxon>
        <taxon>Sphaerobacterales</taxon>
        <taxon>Sphaerobacterineae</taxon>
        <taxon>Sphaerobacteraceae</taxon>
        <taxon>Nitrolancea</taxon>
    </lineage>
</organism>
<protein>
    <submittedName>
        <fullName evidence="1">Uncharacterized protein</fullName>
    </submittedName>
</protein>
<evidence type="ECO:0000313" key="2">
    <source>
        <dbReference type="Proteomes" id="UP000004221"/>
    </source>
</evidence>
<gene>
    <name evidence="1" type="ORF">NITHO_370016</name>
</gene>
<keyword evidence="2" id="KW-1185">Reference proteome</keyword>
<dbReference type="AlphaFoldDB" id="I4EIY2"/>
<proteinExistence type="predicted"/>
<name>I4EIY2_9BACT</name>
<dbReference type="Proteomes" id="UP000004221">
    <property type="component" value="Unassembled WGS sequence"/>
</dbReference>
<comment type="caution">
    <text evidence="1">The sequence shown here is derived from an EMBL/GenBank/DDBJ whole genome shotgun (WGS) entry which is preliminary data.</text>
</comment>
<dbReference type="RefSeq" id="WP_008478948.1">
    <property type="nucleotide sequence ID" value="NZ_CAGS01000301.1"/>
</dbReference>
<evidence type="ECO:0000313" key="1">
    <source>
        <dbReference type="EMBL" id="CCF84644.1"/>
    </source>
</evidence>